<evidence type="ECO:0000256" key="2">
    <source>
        <dbReference type="PROSITE-ProRule" id="PRU00335"/>
    </source>
</evidence>
<dbReference type="InterPro" id="IPR001647">
    <property type="entry name" value="HTH_TetR"/>
</dbReference>
<evidence type="ECO:0000313" key="5">
    <source>
        <dbReference type="Proteomes" id="UP001207654"/>
    </source>
</evidence>
<gene>
    <name evidence="4" type="ORF">OV287_20350</name>
</gene>
<dbReference type="RefSeq" id="WP_267535697.1">
    <property type="nucleotide sequence ID" value="NZ_JAPNKA010000001.1"/>
</dbReference>
<feature type="domain" description="HTH tetR-type" evidence="3">
    <location>
        <begin position="10"/>
        <end position="70"/>
    </location>
</feature>
<keyword evidence="5" id="KW-1185">Reference proteome</keyword>
<evidence type="ECO:0000259" key="3">
    <source>
        <dbReference type="PROSITE" id="PS50977"/>
    </source>
</evidence>
<dbReference type="EMBL" id="JAPNKA010000001">
    <property type="protein sequence ID" value="MCY1076835.1"/>
    <property type="molecule type" value="Genomic_DNA"/>
</dbReference>
<protein>
    <submittedName>
        <fullName evidence="4">TetR/AcrR family transcriptional regulator</fullName>
    </submittedName>
</protein>
<dbReference type="Gene3D" id="1.10.10.60">
    <property type="entry name" value="Homeodomain-like"/>
    <property type="match status" value="1"/>
</dbReference>
<dbReference type="PANTHER" id="PTHR30055:SF146">
    <property type="entry name" value="HTH-TYPE TRANSCRIPTIONAL DUAL REGULATOR CECR"/>
    <property type="match status" value="1"/>
</dbReference>
<dbReference type="SUPFAM" id="SSF48498">
    <property type="entry name" value="Tetracyclin repressor-like, C-terminal domain"/>
    <property type="match status" value="1"/>
</dbReference>
<reference evidence="4 5" key="1">
    <citation type="submission" date="2022-11" db="EMBL/GenBank/DDBJ databases">
        <title>Minimal conservation of predation-associated metabolite biosynthetic gene clusters underscores biosynthetic potential of Myxococcota including descriptions for ten novel species: Archangium lansinium sp. nov., Myxococcus landrumus sp. nov., Nannocystis bai.</title>
        <authorList>
            <person name="Ahearne A."/>
            <person name="Stevens C."/>
            <person name="Phillips K."/>
        </authorList>
    </citation>
    <scope>NUCLEOTIDE SEQUENCE [LARGE SCALE GENOMIC DNA]</scope>
    <source>
        <strain evidence="4 5">MIWBW</strain>
    </source>
</reference>
<dbReference type="PROSITE" id="PS01081">
    <property type="entry name" value="HTH_TETR_1"/>
    <property type="match status" value="1"/>
</dbReference>
<keyword evidence="1 2" id="KW-0238">DNA-binding</keyword>
<dbReference type="SUPFAM" id="SSF46689">
    <property type="entry name" value="Homeodomain-like"/>
    <property type="match status" value="1"/>
</dbReference>
<dbReference type="InterPro" id="IPR009057">
    <property type="entry name" value="Homeodomain-like_sf"/>
</dbReference>
<organism evidence="4 5">
    <name type="scientific">Archangium lansingense</name>
    <dbReference type="NCBI Taxonomy" id="2995310"/>
    <lineage>
        <taxon>Bacteria</taxon>
        <taxon>Pseudomonadati</taxon>
        <taxon>Myxococcota</taxon>
        <taxon>Myxococcia</taxon>
        <taxon>Myxococcales</taxon>
        <taxon>Cystobacterineae</taxon>
        <taxon>Archangiaceae</taxon>
        <taxon>Archangium</taxon>
    </lineage>
</organism>
<dbReference type="Gene3D" id="1.10.357.10">
    <property type="entry name" value="Tetracycline Repressor, domain 2"/>
    <property type="match status" value="1"/>
</dbReference>
<evidence type="ECO:0000313" key="4">
    <source>
        <dbReference type="EMBL" id="MCY1076835.1"/>
    </source>
</evidence>
<sequence>MRKTPAELSPTKRAQILSGASAVFSDLGYERASVDAIAARAGVSKATIYNHFEDKKALFVACLSEETRAVEERLREVLDTPSGDLERDLQLIGEALMRLLLSPAILKRYRIFAAQVDRFPELGVALFEQGTSATQLRMTLYLERASAAGALRLEDPAQAALDFLALCHGDIPIRAQLGVLKSLTDEQIRARVAHAVRVFLCSYRP</sequence>
<dbReference type="InterPro" id="IPR036271">
    <property type="entry name" value="Tet_transcr_reg_TetR-rel_C_sf"/>
</dbReference>
<name>A0ABT4A5C9_9BACT</name>
<proteinExistence type="predicted"/>
<dbReference type="InterPro" id="IPR050109">
    <property type="entry name" value="HTH-type_TetR-like_transc_reg"/>
</dbReference>
<dbReference type="PROSITE" id="PS50977">
    <property type="entry name" value="HTH_TETR_2"/>
    <property type="match status" value="1"/>
</dbReference>
<dbReference type="Pfam" id="PF14246">
    <property type="entry name" value="TetR_C_7"/>
    <property type="match status" value="1"/>
</dbReference>
<dbReference type="InterPro" id="IPR023772">
    <property type="entry name" value="DNA-bd_HTH_TetR-type_CS"/>
</dbReference>
<dbReference type="PANTHER" id="PTHR30055">
    <property type="entry name" value="HTH-TYPE TRANSCRIPTIONAL REGULATOR RUTR"/>
    <property type="match status" value="1"/>
</dbReference>
<accession>A0ABT4A5C9</accession>
<feature type="DNA-binding region" description="H-T-H motif" evidence="2">
    <location>
        <begin position="33"/>
        <end position="52"/>
    </location>
</feature>
<dbReference type="PRINTS" id="PR00455">
    <property type="entry name" value="HTHTETR"/>
</dbReference>
<evidence type="ECO:0000256" key="1">
    <source>
        <dbReference type="ARBA" id="ARBA00023125"/>
    </source>
</evidence>
<dbReference type="Pfam" id="PF00440">
    <property type="entry name" value="TetR_N"/>
    <property type="match status" value="1"/>
</dbReference>
<dbReference type="InterPro" id="IPR039536">
    <property type="entry name" value="TetR_C_Proteobacteria"/>
</dbReference>
<dbReference type="Proteomes" id="UP001207654">
    <property type="component" value="Unassembled WGS sequence"/>
</dbReference>
<comment type="caution">
    <text evidence="4">The sequence shown here is derived from an EMBL/GenBank/DDBJ whole genome shotgun (WGS) entry which is preliminary data.</text>
</comment>